<dbReference type="Pfam" id="PF13280">
    <property type="entry name" value="WYL"/>
    <property type="match status" value="1"/>
</dbReference>
<organism evidence="3 4">
    <name type="scientific">Actinoallomurus vinaceus</name>
    <dbReference type="NCBI Taxonomy" id="1080074"/>
    <lineage>
        <taxon>Bacteria</taxon>
        <taxon>Bacillati</taxon>
        <taxon>Actinomycetota</taxon>
        <taxon>Actinomycetes</taxon>
        <taxon>Streptosporangiales</taxon>
        <taxon>Thermomonosporaceae</taxon>
        <taxon>Actinoallomurus</taxon>
    </lineage>
</organism>
<dbReference type="PANTHER" id="PTHR34580:SF3">
    <property type="entry name" value="PROTEIN PAFB"/>
    <property type="match status" value="1"/>
</dbReference>
<feature type="domain" description="WCX" evidence="2">
    <location>
        <begin position="240"/>
        <end position="311"/>
    </location>
</feature>
<evidence type="ECO:0000259" key="2">
    <source>
        <dbReference type="Pfam" id="PF25583"/>
    </source>
</evidence>
<dbReference type="RefSeq" id="WP_345436685.1">
    <property type="nucleotide sequence ID" value="NZ_BAABHK010000012.1"/>
</dbReference>
<accession>A0ABP8UKW1</accession>
<evidence type="ECO:0000313" key="4">
    <source>
        <dbReference type="Proteomes" id="UP001501442"/>
    </source>
</evidence>
<dbReference type="InterPro" id="IPR051534">
    <property type="entry name" value="CBASS_pafABC_assoc_protein"/>
</dbReference>
<dbReference type="InterPro" id="IPR057727">
    <property type="entry name" value="WCX_dom"/>
</dbReference>
<name>A0ABP8UKW1_9ACTN</name>
<dbReference type="Pfam" id="PF25583">
    <property type="entry name" value="WCX"/>
    <property type="match status" value="1"/>
</dbReference>
<evidence type="ECO:0000259" key="1">
    <source>
        <dbReference type="Pfam" id="PF13280"/>
    </source>
</evidence>
<dbReference type="Proteomes" id="UP001501442">
    <property type="component" value="Unassembled WGS sequence"/>
</dbReference>
<dbReference type="PROSITE" id="PS52050">
    <property type="entry name" value="WYL"/>
    <property type="match status" value="1"/>
</dbReference>
<comment type="caution">
    <text evidence="3">The sequence shown here is derived from an EMBL/GenBank/DDBJ whole genome shotgun (WGS) entry which is preliminary data.</text>
</comment>
<dbReference type="PANTHER" id="PTHR34580">
    <property type="match status" value="1"/>
</dbReference>
<dbReference type="EMBL" id="BAABHK010000012">
    <property type="protein sequence ID" value="GAA4633686.1"/>
    <property type="molecule type" value="Genomic_DNA"/>
</dbReference>
<proteinExistence type="predicted"/>
<evidence type="ECO:0000313" key="3">
    <source>
        <dbReference type="EMBL" id="GAA4633686.1"/>
    </source>
</evidence>
<keyword evidence="4" id="KW-1185">Reference proteome</keyword>
<feature type="domain" description="WYL" evidence="1">
    <location>
        <begin position="142"/>
        <end position="206"/>
    </location>
</feature>
<protein>
    <submittedName>
        <fullName evidence="3">WYL domain-containing protein</fullName>
    </submittedName>
</protein>
<dbReference type="InterPro" id="IPR026881">
    <property type="entry name" value="WYL_dom"/>
</dbReference>
<sequence length="314" mass="34930">MSRRKTERLLNLVVCLLATRRYLTAEQIRQAVPGYPGGDEAFKRMFERDKEELRELGIPLEMGSDGDEEAGYRIQRQAYELPEIQLTPDEAAVLGLAARVWHRASLAEAASGALLKLRAAGIDTDEAASLGVEPRVGADEPAFPALWRAVRDRRSVTFEYQGVGRSGPQRRHLEPWGVVSRRGRWYVAGHDRDRGETRVFRLSRIRGEVVADGPAGAVTVPEGVDLREVVTSMGGPAPARRTATVRLRRGAADGIRRWAANIRRDDDEWDLAELTFAEVERLADYLAGFADDVVVVDPPDIRDAMIQHLKAVCQ</sequence>
<reference evidence="4" key="1">
    <citation type="journal article" date="2019" name="Int. J. Syst. Evol. Microbiol.">
        <title>The Global Catalogue of Microorganisms (GCM) 10K type strain sequencing project: providing services to taxonomists for standard genome sequencing and annotation.</title>
        <authorList>
            <consortium name="The Broad Institute Genomics Platform"/>
            <consortium name="The Broad Institute Genome Sequencing Center for Infectious Disease"/>
            <person name="Wu L."/>
            <person name="Ma J."/>
        </authorList>
    </citation>
    <scope>NUCLEOTIDE SEQUENCE [LARGE SCALE GENOMIC DNA]</scope>
    <source>
        <strain evidence="4">JCM 17939</strain>
    </source>
</reference>
<gene>
    <name evidence="3" type="ORF">GCM10023196_072200</name>
</gene>